<dbReference type="STRING" id="914237.A0A1E1LGD5"/>
<gene>
    <name evidence="1" type="ORF">RCO7_03686</name>
</gene>
<dbReference type="Proteomes" id="UP000178129">
    <property type="component" value="Unassembled WGS sequence"/>
</dbReference>
<organism evidence="1 2">
    <name type="scientific">Rhynchosporium graminicola</name>
    <dbReference type="NCBI Taxonomy" id="2792576"/>
    <lineage>
        <taxon>Eukaryota</taxon>
        <taxon>Fungi</taxon>
        <taxon>Dikarya</taxon>
        <taxon>Ascomycota</taxon>
        <taxon>Pezizomycotina</taxon>
        <taxon>Leotiomycetes</taxon>
        <taxon>Helotiales</taxon>
        <taxon>Ploettnerulaceae</taxon>
        <taxon>Rhynchosporium</taxon>
    </lineage>
</organism>
<proteinExistence type="predicted"/>
<reference evidence="2" key="1">
    <citation type="submission" date="2016-03" db="EMBL/GenBank/DDBJ databases">
        <authorList>
            <person name="Ploux O."/>
        </authorList>
    </citation>
    <scope>NUCLEOTIDE SEQUENCE [LARGE SCALE GENOMIC DNA]</scope>
    <source>
        <strain evidence="2">UK7</strain>
    </source>
</reference>
<comment type="caution">
    <text evidence="1">The sequence shown here is derived from an EMBL/GenBank/DDBJ whole genome shotgun (WGS) entry which is preliminary data.</text>
</comment>
<name>A0A1E1LGD5_9HELO</name>
<dbReference type="InParanoid" id="A0A1E1LGD5"/>
<protein>
    <submittedName>
        <fullName evidence="1">Uncharacterized protein</fullName>
    </submittedName>
</protein>
<dbReference type="AlphaFoldDB" id="A0A1E1LGD5"/>
<keyword evidence="2" id="KW-1185">Reference proteome</keyword>
<accession>A0A1E1LGD5</accession>
<dbReference type="EMBL" id="FJUW01000051">
    <property type="protein sequence ID" value="CZT09563.1"/>
    <property type="molecule type" value="Genomic_DNA"/>
</dbReference>
<evidence type="ECO:0000313" key="1">
    <source>
        <dbReference type="EMBL" id="CZT09563.1"/>
    </source>
</evidence>
<sequence>MAPIKTFTVNLANKSHTKAILTPSESSTPVYELQLSWFTKEFFSSTQKPSIILRSTNSISPTACHRESGSTGPIIGSCIFPFISLADPIHICFGDPETKFAIWETLLCRKIFTSNVFELNIDLGGSIGKRTFDWKRTHEVGGLGAFKREFDFFHLKMVDRETGRIVARFNHHLWYGKKRGDLEIEEFDGGDRWELVVVLSGMAVLEYSRKIAGFSF</sequence>
<evidence type="ECO:0000313" key="2">
    <source>
        <dbReference type="Proteomes" id="UP000178129"/>
    </source>
</evidence>